<reference evidence="3 4" key="1">
    <citation type="journal article" date="2005" name="Nature">
        <title>The map-based sequence of the rice genome.</title>
        <authorList>
            <consortium name="International rice genome sequencing project (IRGSP)"/>
            <person name="Matsumoto T."/>
            <person name="Wu J."/>
            <person name="Kanamori H."/>
            <person name="Katayose Y."/>
            <person name="Fujisawa M."/>
            <person name="Namiki N."/>
            <person name="Mizuno H."/>
            <person name="Yamamoto K."/>
            <person name="Antonio B.A."/>
            <person name="Baba T."/>
            <person name="Sakata K."/>
            <person name="Nagamura Y."/>
            <person name="Aoki H."/>
            <person name="Arikawa K."/>
            <person name="Arita K."/>
            <person name="Bito T."/>
            <person name="Chiden Y."/>
            <person name="Fujitsuka N."/>
            <person name="Fukunaka R."/>
            <person name="Hamada M."/>
            <person name="Harada C."/>
            <person name="Hayashi A."/>
            <person name="Hijishita S."/>
            <person name="Honda M."/>
            <person name="Hosokawa S."/>
            <person name="Ichikawa Y."/>
            <person name="Idonuma A."/>
            <person name="Iijima M."/>
            <person name="Ikeda M."/>
            <person name="Ikeno M."/>
            <person name="Ito K."/>
            <person name="Ito S."/>
            <person name="Ito T."/>
            <person name="Ito Y."/>
            <person name="Ito Y."/>
            <person name="Iwabuchi A."/>
            <person name="Kamiya K."/>
            <person name="Karasawa W."/>
            <person name="Kurita K."/>
            <person name="Katagiri S."/>
            <person name="Kikuta A."/>
            <person name="Kobayashi H."/>
            <person name="Kobayashi N."/>
            <person name="Machita K."/>
            <person name="Maehara T."/>
            <person name="Masukawa M."/>
            <person name="Mizubayashi T."/>
            <person name="Mukai Y."/>
            <person name="Nagasaki H."/>
            <person name="Nagata Y."/>
            <person name="Naito S."/>
            <person name="Nakashima M."/>
            <person name="Nakama Y."/>
            <person name="Nakamichi Y."/>
            <person name="Nakamura M."/>
            <person name="Meguro A."/>
            <person name="Negishi M."/>
            <person name="Ohta I."/>
            <person name="Ohta T."/>
            <person name="Okamoto M."/>
            <person name="Ono N."/>
            <person name="Saji S."/>
            <person name="Sakaguchi M."/>
            <person name="Sakai K."/>
            <person name="Shibata M."/>
            <person name="Shimokawa T."/>
            <person name="Song J."/>
            <person name="Takazaki Y."/>
            <person name="Terasawa K."/>
            <person name="Tsugane M."/>
            <person name="Tsuji K."/>
            <person name="Ueda S."/>
            <person name="Waki K."/>
            <person name="Yamagata H."/>
            <person name="Yamamoto M."/>
            <person name="Yamamoto S."/>
            <person name="Yamane H."/>
            <person name="Yoshiki S."/>
            <person name="Yoshihara R."/>
            <person name="Yukawa K."/>
            <person name="Zhong H."/>
            <person name="Yano M."/>
            <person name="Yuan Q."/>
            <person name="Ouyang S."/>
            <person name="Liu J."/>
            <person name="Jones K.M."/>
            <person name="Gansberger K."/>
            <person name="Moffat K."/>
            <person name="Hill J."/>
            <person name="Bera J."/>
            <person name="Fadrosh D."/>
            <person name="Jin S."/>
            <person name="Johri S."/>
            <person name="Kim M."/>
            <person name="Overton L."/>
            <person name="Reardon M."/>
            <person name="Tsitrin T."/>
            <person name="Vuong H."/>
            <person name="Weaver B."/>
            <person name="Ciecko A."/>
            <person name="Tallon L."/>
            <person name="Jackson J."/>
            <person name="Pai G."/>
            <person name="Aken S.V."/>
            <person name="Utterback T."/>
            <person name="Reidmuller S."/>
            <person name="Feldblyum T."/>
            <person name="Hsiao J."/>
            <person name="Zismann V."/>
            <person name="Iobst S."/>
            <person name="de Vazeille A.R."/>
            <person name="Buell C.R."/>
            <person name="Ying K."/>
            <person name="Li Y."/>
            <person name="Lu T."/>
            <person name="Huang Y."/>
            <person name="Zhao Q."/>
            <person name="Feng Q."/>
            <person name="Zhang L."/>
            <person name="Zhu J."/>
            <person name="Weng Q."/>
            <person name="Mu J."/>
            <person name="Lu Y."/>
            <person name="Fan D."/>
            <person name="Liu Y."/>
            <person name="Guan J."/>
            <person name="Zhang Y."/>
            <person name="Yu S."/>
            <person name="Liu X."/>
            <person name="Zhang Y."/>
            <person name="Hong G."/>
            <person name="Han B."/>
            <person name="Choisne N."/>
            <person name="Demange N."/>
            <person name="Orjeda G."/>
            <person name="Samain S."/>
            <person name="Cattolico L."/>
            <person name="Pelletier E."/>
            <person name="Couloux A."/>
            <person name="Segurens B."/>
            <person name="Wincker P."/>
            <person name="D'Hont A."/>
            <person name="Scarpelli C."/>
            <person name="Weissenbach J."/>
            <person name="Salanoubat M."/>
            <person name="Quetier F."/>
            <person name="Yu Y."/>
            <person name="Kim H.R."/>
            <person name="Rambo T."/>
            <person name="Currie J."/>
            <person name="Collura K."/>
            <person name="Luo M."/>
            <person name="Yang T."/>
            <person name="Ammiraju J.S.S."/>
            <person name="Engler F."/>
            <person name="Soderlund C."/>
            <person name="Wing R.A."/>
            <person name="Palmer L.E."/>
            <person name="de la Bastide M."/>
            <person name="Spiegel L."/>
            <person name="Nascimento L."/>
            <person name="Zutavern T."/>
            <person name="O'Shaughnessy A."/>
            <person name="Dike S."/>
            <person name="Dedhia N."/>
            <person name="Preston R."/>
            <person name="Balija V."/>
            <person name="McCombie W.R."/>
            <person name="Chow T."/>
            <person name="Chen H."/>
            <person name="Chung M."/>
            <person name="Chen C."/>
            <person name="Shaw J."/>
            <person name="Wu H."/>
            <person name="Hsiao K."/>
            <person name="Chao Y."/>
            <person name="Chu M."/>
            <person name="Cheng C."/>
            <person name="Hour A."/>
            <person name="Lee P."/>
            <person name="Lin S."/>
            <person name="Lin Y."/>
            <person name="Liou J."/>
            <person name="Liu S."/>
            <person name="Hsing Y."/>
            <person name="Raghuvanshi S."/>
            <person name="Mohanty A."/>
            <person name="Bharti A.K."/>
            <person name="Gaur A."/>
            <person name="Gupta V."/>
            <person name="Kumar D."/>
            <person name="Ravi V."/>
            <person name="Vij S."/>
            <person name="Kapur A."/>
            <person name="Khurana P."/>
            <person name="Khurana P."/>
            <person name="Khurana J.P."/>
            <person name="Tyagi A.K."/>
            <person name="Gaikwad K."/>
            <person name="Singh A."/>
            <person name="Dalal V."/>
            <person name="Srivastava S."/>
            <person name="Dixit A."/>
            <person name="Pal A.K."/>
            <person name="Ghazi I.A."/>
            <person name="Yadav M."/>
            <person name="Pandit A."/>
            <person name="Bhargava A."/>
            <person name="Sureshbabu K."/>
            <person name="Batra K."/>
            <person name="Sharma T.R."/>
            <person name="Mohapatra T."/>
            <person name="Singh N.K."/>
            <person name="Messing J."/>
            <person name="Nelson A.B."/>
            <person name="Fuks G."/>
            <person name="Kavchok S."/>
            <person name="Keizer G."/>
            <person name="Linton E."/>
            <person name="Llaca V."/>
            <person name="Song R."/>
            <person name="Tanyolac B."/>
            <person name="Young S."/>
            <person name="Ho-Il K."/>
            <person name="Hahn J.H."/>
            <person name="Sangsakoo G."/>
            <person name="Vanavichit A."/>
            <person name="de Mattos Luiz.A.T."/>
            <person name="Zimmer P.D."/>
            <person name="Malone G."/>
            <person name="Dellagostin O."/>
            <person name="de Oliveira A.C."/>
            <person name="Bevan M."/>
            <person name="Bancroft I."/>
            <person name="Minx P."/>
            <person name="Cordum H."/>
            <person name="Wilson R."/>
            <person name="Cheng Z."/>
            <person name="Jin W."/>
            <person name="Jiang J."/>
            <person name="Leong S.A."/>
            <person name="Iwama H."/>
            <person name="Gojobori T."/>
            <person name="Itoh T."/>
            <person name="Niimura Y."/>
            <person name="Fujii Y."/>
            <person name="Habara T."/>
            <person name="Sakai H."/>
            <person name="Sato Y."/>
            <person name="Wilson G."/>
            <person name="Kumar K."/>
            <person name="McCouch S."/>
            <person name="Juretic N."/>
            <person name="Hoen D."/>
            <person name="Wright S."/>
            <person name="Bruskiewich R."/>
            <person name="Bureau T."/>
            <person name="Miyao A."/>
            <person name="Hirochika H."/>
            <person name="Nishikawa T."/>
            <person name="Kadowaki K."/>
            <person name="Sugiura M."/>
            <person name="Burr B."/>
            <person name="Sasaki T."/>
        </authorList>
    </citation>
    <scope>NUCLEOTIDE SEQUENCE [LARGE SCALE GENOMIC DNA]</scope>
    <source>
        <strain evidence="4">cv. Nipponbare</strain>
    </source>
</reference>
<feature type="compositionally biased region" description="Basic and acidic residues" evidence="1">
    <location>
        <begin position="27"/>
        <end position="40"/>
    </location>
</feature>
<feature type="compositionally biased region" description="Gly residues" evidence="1">
    <location>
        <begin position="42"/>
        <end position="52"/>
    </location>
</feature>
<dbReference type="KEGG" id="dosa:Os11g0608000"/>
<proteinExistence type="predicted"/>
<feature type="signal peptide" evidence="2">
    <location>
        <begin position="1"/>
        <end position="18"/>
    </location>
</feature>
<dbReference type="Proteomes" id="UP000000763">
    <property type="component" value="Chromosome 11"/>
</dbReference>
<keyword evidence="2" id="KW-0732">Signal</keyword>
<dbReference type="EMBL" id="AP008217">
    <property type="protein sequence ID" value="BAH95373.1"/>
    <property type="molecule type" value="Genomic_DNA"/>
</dbReference>
<gene>
    <name evidence="3" type="ordered locus">Os11g0608000</name>
</gene>
<name>C7J929_ORYSJ</name>
<feature type="chain" id="PRO_5002977500" evidence="2">
    <location>
        <begin position="19"/>
        <end position="118"/>
    </location>
</feature>
<reference evidence="4" key="2">
    <citation type="journal article" date="2008" name="Nucleic Acids Res.">
        <title>The rice annotation project database (RAP-DB): 2008 update.</title>
        <authorList>
            <consortium name="The rice annotation project (RAP)"/>
        </authorList>
    </citation>
    <scope>GENOME REANNOTATION</scope>
    <source>
        <strain evidence="4">cv. Nipponbare</strain>
    </source>
</reference>
<feature type="region of interest" description="Disordered" evidence="1">
    <location>
        <begin position="11"/>
        <end position="61"/>
    </location>
</feature>
<evidence type="ECO:0000256" key="2">
    <source>
        <dbReference type="SAM" id="SignalP"/>
    </source>
</evidence>
<accession>C7J929</accession>
<feature type="non-terminal residue" evidence="3">
    <location>
        <position position="1"/>
    </location>
</feature>
<dbReference type="AlphaFoldDB" id="C7J929"/>
<organism evidence="3 4">
    <name type="scientific">Oryza sativa subsp. japonica</name>
    <name type="common">Rice</name>
    <dbReference type="NCBI Taxonomy" id="39947"/>
    <lineage>
        <taxon>Eukaryota</taxon>
        <taxon>Viridiplantae</taxon>
        <taxon>Streptophyta</taxon>
        <taxon>Embryophyta</taxon>
        <taxon>Tracheophyta</taxon>
        <taxon>Spermatophyta</taxon>
        <taxon>Magnoliopsida</taxon>
        <taxon>Liliopsida</taxon>
        <taxon>Poales</taxon>
        <taxon>Poaceae</taxon>
        <taxon>BOP clade</taxon>
        <taxon>Oryzoideae</taxon>
        <taxon>Oryzeae</taxon>
        <taxon>Oryzinae</taxon>
        <taxon>Oryza</taxon>
        <taxon>Oryza sativa</taxon>
    </lineage>
</organism>
<sequence length="118" mass="12095">LSLSPLALSFSWPSGAAGAGWHGGAARRGEGRAAPGKEGEEGGGGGGGGGPRGRLDLGPSIPHCNKQTTGLVQRVVHELFQSLQSSESIAMWSVKLPMVNVPASCSEFEPTSLNLYSH</sequence>
<evidence type="ECO:0000256" key="1">
    <source>
        <dbReference type="SAM" id="MobiDB-lite"/>
    </source>
</evidence>
<evidence type="ECO:0000313" key="3">
    <source>
        <dbReference type="EMBL" id="BAH95373.1"/>
    </source>
</evidence>
<evidence type="ECO:0000313" key="4">
    <source>
        <dbReference type="Proteomes" id="UP000000763"/>
    </source>
</evidence>
<protein>
    <submittedName>
        <fullName evidence="3">Os11g0608000 protein</fullName>
    </submittedName>
</protein>